<evidence type="ECO:0000313" key="2">
    <source>
        <dbReference type="EMBL" id="MBM3275765.1"/>
    </source>
</evidence>
<protein>
    <recommendedName>
        <fullName evidence="4">UbiD family decarboxylase</fullName>
    </recommendedName>
</protein>
<evidence type="ECO:0008006" key="4">
    <source>
        <dbReference type="Google" id="ProtNLM"/>
    </source>
</evidence>
<gene>
    <name evidence="2" type="ORF">FJZ00_11470</name>
</gene>
<feature type="coiled-coil region" evidence="1">
    <location>
        <begin position="166"/>
        <end position="193"/>
    </location>
</feature>
<comment type="caution">
    <text evidence="2">The sequence shown here is derived from an EMBL/GenBank/DDBJ whole genome shotgun (WGS) entry which is preliminary data.</text>
</comment>
<proteinExistence type="predicted"/>
<dbReference type="Proteomes" id="UP000703893">
    <property type="component" value="Unassembled WGS sequence"/>
</dbReference>
<name>A0A938BP23_9BACT</name>
<keyword evidence="1" id="KW-0175">Coiled coil</keyword>
<organism evidence="2 3">
    <name type="scientific">Candidatus Tanganyikabacteria bacterium</name>
    <dbReference type="NCBI Taxonomy" id="2961651"/>
    <lineage>
        <taxon>Bacteria</taxon>
        <taxon>Bacillati</taxon>
        <taxon>Candidatus Sericytochromatia</taxon>
        <taxon>Candidatus Tanganyikabacteria</taxon>
    </lineage>
</organism>
<sequence>MDAQERLARMAALASENDLARRRLLALGIVTDRLRDIGVTPVLVGGAALSFYTDGEFATGDVDLALPLGPDIDRAFADLGFEKEGRFWIIDDLRLYFEAPAPAGLPGEDAPRTHVLVDGLEVVILGVEDLLMDRIRAWVHPKSEEDHRWSVSLAALYSDRMDWDYLGRKASEVAEETAALRKLREEVEKVLEDQA</sequence>
<evidence type="ECO:0000313" key="3">
    <source>
        <dbReference type="Proteomes" id="UP000703893"/>
    </source>
</evidence>
<accession>A0A938BP23</accession>
<dbReference type="AlphaFoldDB" id="A0A938BP23"/>
<evidence type="ECO:0000256" key="1">
    <source>
        <dbReference type="SAM" id="Coils"/>
    </source>
</evidence>
<dbReference type="EMBL" id="VGJX01000711">
    <property type="protein sequence ID" value="MBM3275765.1"/>
    <property type="molecule type" value="Genomic_DNA"/>
</dbReference>
<reference evidence="2 3" key="1">
    <citation type="submission" date="2019-03" db="EMBL/GenBank/DDBJ databases">
        <title>Lake Tanganyika Metagenome-Assembled Genomes (MAGs).</title>
        <authorList>
            <person name="Tran P."/>
        </authorList>
    </citation>
    <scope>NUCLEOTIDE SEQUENCE [LARGE SCALE GENOMIC DNA]</scope>
    <source>
        <strain evidence="2">K_DeepCast_65m_m2_236</strain>
    </source>
</reference>